<dbReference type="GO" id="GO:0003677">
    <property type="term" value="F:DNA binding"/>
    <property type="evidence" value="ECO:0007669"/>
    <property type="project" value="UniProtKB-KW"/>
</dbReference>
<dbReference type="GO" id="GO:0005829">
    <property type="term" value="C:cytosol"/>
    <property type="evidence" value="ECO:0007669"/>
    <property type="project" value="TreeGrafter"/>
</dbReference>
<dbReference type="KEGG" id="stq:Spith_0070"/>
<feature type="domain" description="UvrD-like helicase ATP-binding" evidence="15">
    <location>
        <begin position="1"/>
        <end position="467"/>
    </location>
</feature>
<evidence type="ECO:0000256" key="9">
    <source>
        <dbReference type="ARBA" id="ARBA00023204"/>
    </source>
</evidence>
<dbReference type="PANTHER" id="PTHR11070">
    <property type="entry name" value="UVRD / RECB / PCRA DNA HELICASE FAMILY MEMBER"/>
    <property type="match status" value="1"/>
</dbReference>
<dbReference type="GO" id="GO:0004527">
    <property type="term" value="F:exonuclease activity"/>
    <property type="evidence" value="ECO:0007669"/>
    <property type="project" value="UniProtKB-KW"/>
</dbReference>
<dbReference type="InterPro" id="IPR000212">
    <property type="entry name" value="DNA_helicase_UvrD/REP"/>
</dbReference>
<evidence type="ECO:0000313" key="17">
    <source>
        <dbReference type="EMBL" id="AEJ60357.1"/>
    </source>
</evidence>
<dbReference type="InterPro" id="IPR038726">
    <property type="entry name" value="PDDEXK_AddAB-type"/>
</dbReference>
<keyword evidence="5 14" id="KW-0347">Helicase</keyword>
<feature type="domain" description="UvrD-like helicase C-terminal" evidence="16">
    <location>
        <begin position="490"/>
        <end position="770"/>
    </location>
</feature>
<evidence type="ECO:0000259" key="15">
    <source>
        <dbReference type="PROSITE" id="PS51198"/>
    </source>
</evidence>
<evidence type="ECO:0000256" key="8">
    <source>
        <dbReference type="ARBA" id="ARBA00023125"/>
    </source>
</evidence>
<accession>G0GBJ8</accession>
<evidence type="ECO:0000256" key="6">
    <source>
        <dbReference type="ARBA" id="ARBA00022839"/>
    </source>
</evidence>
<feature type="binding site" evidence="14">
    <location>
        <begin position="21"/>
        <end position="28"/>
    </location>
    <ligand>
        <name>ATP</name>
        <dbReference type="ChEBI" id="CHEBI:30616"/>
    </ligand>
</feature>
<dbReference type="InterPro" id="IPR027417">
    <property type="entry name" value="P-loop_NTPase"/>
</dbReference>
<gene>
    <name evidence="17" type="ordered locus">Spith_0070</name>
</gene>
<evidence type="ECO:0000313" key="18">
    <source>
        <dbReference type="Proteomes" id="UP000007254"/>
    </source>
</evidence>
<sequence>MNLNEDQRRAVETEKTAVVIAGAGSGKTRVLTERYLRLVKNGMQPSRILALTFTRKAAAEMHERISRGIRGLARSSPGLLEDFENAHISTLDSFCALVLRPHALGFGIRPDFGMCAAEDLEGLESRALSFLGSKKGLSGVSRLIHSWGLDRVVNDFLCHYGRNHAIVGATPDPEEWEEWYQEKLEEVFTSVDEGMERCGDLVRECAGEAAILEAERKREKRKVSESIGKLIDAGTMWEDVEEAWARVRSRWDEGGGRAPVPEVVREWRSALDEVVSKVGDRVSVKELGDTIDTLKQELGVGKKPPSSSLGTLSKDLVALLERREETSSLFGVLAEWHREVERFKKERNLLTFGDVMHLVLTLLKEEKGVREFYKGRFDAILVDEFQDNNGLQRDLLYLLAERKGRCADGVPSFEDLEPGKLFVVGDEKQSIYLFRGADVGVFLDLKERANKSSHGEVIRLPHNYRSEPGLLEAVNRMAGAFPEEMRGGIEFLPAEAGREGAGFTPRIEAGVYVKGEEEARAEGRDLVDAGTAEAWWVAGRIRRWVEEGALMVRDGEGVRPVRYGDVAVLMRTGTNQLAFERAFRAHGIPYTASYSRNLFLEGPANDLFSWLFIAVYPHDLLSYAAVLRGPLVGLSDAGILRLIEREEGCFSLPPEEARGVLGDEAERYERAREIYHWLASHRDRVVHERLLRYLWVDCGYRMVLLGQEHLHPFLRFYDELVAFVRRWEERPLARCLDEVKEQLGRYGRVDVEEGGGGDAVRIMTIHAAKGLEFPVVVLASCGAESRREGEGKMPYFMVEGAPVFGFEGDDGGKKENPLYRRAAEEVKRREGEEMLRLLYVALTRAECHLLVTGEWRGAVGKKKGNGSEDGSKKTVLSFMSLLFEMTEEEPEVRFRADREGIEGVEWRDPERIPGITEEDLRKRIGSGSRGGRWEEAARWYEEVDEGVGRVRPGAVSVSVLAGEWEAERRGEATGKGAVFGSLVHRGMVLWARLGDEGRVREALRGEALAWGGDGEWGEVDRACEEATALVRRWAGSEVGREVLGNGAGWEVECAAEWEGWVVHGVMDAVWVGDGVVRIYEWKTEEEPDVERYRAQLFLYGLIASRVWPGRRVECVLGVPGGGVWRGEWGMGGEWEEVAGWVRGRLGITR</sequence>
<evidence type="ECO:0000256" key="14">
    <source>
        <dbReference type="PROSITE-ProRule" id="PRU00560"/>
    </source>
</evidence>
<dbReference type="AlphaFoldDB" id="G0GBJ8"/>
<evidence type="ECO:0000256" key="4">
    <source>
        <dbReference type="ARBA" id="ARBA00022801"/>
    </source>
</evidence>
<dbReference type="GO" id="GO:0033202">
    <property type="term" value="C:DNA helicase complex"/>
    <property type="evidence" value="ECO:0007669"/>
    <property type="project" value="TreeGrafter"/>
</dbReference>
<dbReference type="GO" id="GO:0005524">
    <property type="term" value="F:ATP binding"/>
    <property type="evidence" value="ECO:0007669"/>
    <property type="project" value="UniProtKB-UniRule"/>
</dbReference>
<evidence type="ECO:0000256" key="13">
    <source>
        <dbReference type="ARBA" id="ARBA00048988"/>
    </source>
</evidence>
<dbReference type="SUPFAM" id="SSF52540">
    <property type="entry name" value="P-loop containing nucleoside triphosphate hydrolases"/>
    <property type="match status" value="1"/>
</dbReference>
<dbReference type="Gene3D" id="3.90.320.10">
    <property type="match status" value="1"/>
</dbReference>
<keyword evidence="8" id="KW-0238">DNA-binding</keyword>
<dbReference type="PROSITE" id="PS51198">
    <property type="entry name" value="UVRD_HELICASE_ATP_BIND"/>
    <property type="match status" value="1"/>
</dbReference>
<evidence type="ECO:0000256" key="11">
    <source>
        <dbReference type="ARBA" id="ARBA00034617"/>
    </source>
</evidence>
<evidence type="ECO:0000256" key="3">
    <source>
        <dbReference type="ARBA" id="ARBA00022763"/>
    </source>
</evidence>
<dbReference type="RefSeq" id="WP_014623763.1">
    <property type="nucleotide sequence ID" value="NC_017583.1"/>
</dbReference>
<proteinExistence type="predicted"/>
<dbReference type="GO" id="GO:0000725">
    <property type="term" value="P:recombinational repair"/>
    <property type="evidence" value="ECO:0007669"/>
    <property type="project" value="TreeGrafter"/>
</dbReference>
<evidence type="ECO:0000256" key="12">
    <source>
        <dbReference type="ARBA" id="ARBA00034808"/>
    </source>
</evidence>
<keyword evidence="4 14" id="KW-0378">Hydrolase</keyword>
<protein>
    <recommendedName>
        <fullName evidence="12">DNA 3'-5' helicase</fullName>
        <ecNumber evidence="12">5.6.2.4</ecNumber>
    </recommendedName>
</protein>
<comment type="catalytic activity">
    <reaction evidence="13">
        <text>ATP + H2O = ADP + phosphate + H(+)</text>
        <dbReference type="Rhea" id="RHEA:13065"/>
        <dbReference type="ChEBI" id="CHEBI:15377"/>
        <dbReference type="ChEBI" id="CHEBI:15378"/>
        <dbReference type="ChEBI" id="CHEBI:30616"/>
        <dbReference type="ChEBI" id="CHEBI:43474"/>
        <dbReference type="ChEBI" id="CHEBI:456216"/>
        <dbReference type="EC" id="5.6.2.4"/>
    </reaction>
</comment>
<name>G0GBJ8_WINT7</name>
<comment type="catalytic activity">
    <reaction evidence="11">
        <text>Couples ATP hydrolysis with the unwinding of duplex DNA by translocating in the 3'-5' direction.</text>
        <dbReference type="EC" id="5.6.2.4"/>
    </reaction>
</comment>
<evidence type="ECO:0000256" key="5">
    <source>
        <dbReference type="ARBA" id="ARBA00022806"/>
    </source>
</evidence>
<dbReference type="Pfam" id="PF12705">
    <property type="entry name" value="PDDEXK_1"/>
    <property type="match status" value="1"/>
</dbReference>
<dbReference type="InterPro" id="IPR011604">
    <property type="entry name" value="PDDEXK-like_dom_sf"/>
</dbReference>
<dbReference type="InterPro" id="IPR014017">
    <property type="entry name" value="DNA_helicase_UvrD-like_C"/>
</dbReference>
<evidence type="ECO:0000256" key="1">
    <source>
        <dbReference type="ARBA" id="ARBA00022722"/>
    </source>
</evidence>
<dbReference type="STRING" id="869211.Spith_0070"/>
<dbReference type="GO" id="GO:0016887">
    <property type="term" value="F:ATP hydrolysis activity"/>
    <property type="evidence" value="ECO:0007669"/>
    <property type="project" value="RHEA"/>
</dbReference>
<dbReference type="GO" id="GO:0043138">
    <property type="term" value="F:3'-5' DNA helicase activity"/>
    <property type="evidence" value="ECO:0007669"/>
    <property type="project" value="UniProtKB-EC"/>
</dbReference>
<keyword evidence="10" id="KW-0413">Isomerase</keyword>
<dbReference type="Pfam" id="PF13361">
    <property type="entry name" value="UvrD_C"/>
    <property type="match status" value="2"/>
</dbReference>
<keyword evidence="18" id="KW-1185">Reference proteome</keyword>
<keyword evidence="1" id="KW-0540">Nuclease</keyword>
<dbReference type="CDD" id="cd17932">
    <property type="entry name" value="DEXQc_UvrD"/>
    <property type="match status" value="1"/>
</dbReference>
<keyword evidence="7 14" id="KW-0067">ATP-binding</keyword>
<evidence type="ECO:0000256" key="2">
    <source>
        <dbReference type="ARBA" id="ARBA00022741"/>
    </source>
</evidence>
<evidence type="ECO:0000256" key="7">
    <source>
        <dbReference type="ARBA" id="ARBA00022840"/>
    </source>
</evidence>
<keyword evidence="9" id="KW-0234">DNA repair</keyword>
<keyword evidence="2 14" id="KW-0547">Nucleotide-binding</keyword>
<dbReference type="EC" id="5.6.2.4" evidence="12"/>
<dbReference type="Proteomes" id="UP000007254">
    <property type="component" value="Chromosome"/>
</dbReference>
<dbReference type="Gene3D" id="3.40.50.300">
    <property type="entry name" value="P-loop containing nucleotide triphosphate hydrolases"/>
    <property type="match status" value="4"/>
</dbReference>
<dbReference type="HOGENOM" id="CLU_001114_1_1_12"/>
<dbReference type="InterPro" id="IPR014016">
    <property type="entry name" value="UvrD-like_ATP-bd"/>
</dbReference>
<dbReference type="PANTHER" id="PTHR11070:SF48">
    <property type="entry name" value="ATP-DEPENDENT HELICASE_NUCLEASE SUBUNIT A"/>
    <property type="match status" value="1"/>
</dbReference>
<evidence type="ECO:0000256" key="10">
    <source>
        <dbReference type="ARBA" id="ARBA00023235"/>
    </source>
</evidence>
<evidence type="ECO:0000259" key="16">
    <source>
        <dbReference type="PROSITE" id="PS51217"/>
    </source>
</evidence>
<dbReference type="PROSITE" id="PS51217">
    <property type="entry name" value="UVRD_HELICASE_CTER"/>
    <property type="match status" value="1"/>
</dbReference>
<reference evidence="17 18" key="1">
    <citation type="submission" date="2011-06" db="EMBL/GenBank/DDBJ databases">
        <title>The complete genome of Spirochaeta thermophila DSM 6578.</title>
        <authorList>
            <consortium name="US DOE Joint Genome Institute (JGI-PGF)"/>
            <person name="Lucas S."/>
            <person name="Lapidus A."/>
            <person name="Bruce D."/>
            <person name="Goodwin L."/>
            <person name="Pitluck S."/>
            <person name="Peters L."/>
            <person name="Kyrpides N."/>
            <person name="Mavromatis K."/>
            <person name="Ivanova N."/>
            <person name="Mikailova N."/>
            <person name="Pagani I."/>
            <person name="Chertkov O."/>
            <person name="Detter J.C."/>
            <person name="Tapia R."/>
            <person name="Han C."/>
            <person name="Land M."/>
            <person name="Hauser L."/>
            <person name="Markowitz V."/>
            <person name="Cheng J.-F."/>
            <person name="Hugenholtz P."/>
            <person name="Woyke T."/>
            <person name="Wu D."/>
            <person name="Spring S."/>
            <person name="Merkhoffer B."/>
            <person name="Schneider S."/>
            <person name="Klenk H.-P."/>
            <person name="Eisen J.A."/>
        </authorList>
    </citation>
    <scope>NUCLEOTIDE SEQUENCE [LARGE SCALE GENOMIC DNA]</scope>
    <source>
        <strain evidence="18">ATCC 700085 / DSM 6578 / Z-1203</strain>
    </source>
</reference>
<dbReference type="OrthoDB" id="9810135at2"/>
<keyword evidence="3" id="KW-0227">DNA damage</keyword>
<keyword evidence="6" id="KW-0269">Exonuclease</keyword>
<organism evidence="17 18">
    <name type="scientific">Winmispira thermophila (strain ATCC 700085 / DSM 6578 / Z-1203)</name>
    <name type="common">Spirochaeta thermophila</name>
    <dbReference type="NCBI Taxonomy" id="869211"/>
    <lineage>
        <taxon>Bacteria</taxon>
        <taxon>Pseudomonadati</taxon>
        <taxon>Spirochaetota</taxon>
        <taxon>Spirochaetia</taxon>
        <taxon>Winmispirales</taxon>
        <taxon>Winmispiraceae</taxon>
        <taxon>Winmispira</taxon>
    </lineage>
</organism>
<dbReference type="Pfam" id="PF00580">
    <property type="entry name" value="UvrD-helicase"/>
    <property type="match status" value="1"/>
</dbReference>
<dbReference type="EMBL" id="CP002903">
    <property type="protein sequence ID" value="AEJ60357.1"/>
    <property type="molecule type" value="Genomic_DNA"/>
</dbReference>